<evidence type="ECO:0000313" key="9">
    <source>
        <dbReference type="Proteomes" id="UP000013988"/>
    </source>
</evidence>
<accession>R9BW30</accession>
<dbReference type="SUPFAM" id="SSF55874">
    <property type="entry name" value="ATPase domain of HSP90 chaperone/DNA topoisomerase II/histidine kinase"/>
    <property type="match status" value="1"/>
</dbReference>
<gene>
    <name evidence="8" type="ORF">A500_14056</name>
</gene>
<dbReference type="PATRIC" id="fig|1202534.3.peg.2782"/>
<dbReference type="SMART" id="SM00448">
    <property type="entry name" value="REC"/>
    <property type="match status" value="1"/>
</dbReference>
<protein>
    <recommendedName>
        <fullName evidence="1">Stage 0 sporulation protein A homolog</fullName>
    </recommendedName>
</protein>
<dbReference type="RefSeq" id="WP_016208102.1">
    <property type="nucleotide sequence ID" value="NZ_ASRV01000162.1"/>
</dbReference>
<evidence type="ECO:0000259" key="7">
    <source>
        <dbReference type="PROSITE" id="PS50110"/>
    </source>
</evidence>
<proteinExistence type="predicted"/>
<dbReference type="InterPro" id="IPR036890">
    <property type="entry name" value="HATPase_C_sf"/>
</dbReference>
<evidence type="ECO:0000313" key="8">
    <source>
        <dbReference type="EMBL" id="EOR21258.1"/>
    </source>
</evidence>
<comment type="caution">
    <text evidence="5">Lacks conserved residue(s) required for the propagation of feature annotation.</text>
</comment>
<organism evidence="8 9">
    <name type="scientific">Clostridium sartagoforme AAU1</name>
    <dbReference type="NCBI Taxonomy" id="1202534"/>
    <lineage>
        <taxon>Bacteria</taxon>
        <taxon>Bacillati</taxon>
        <taxon>Bacillota</taxon>
        <taxon>Clostridia</taxon>
        <taxon>Eubacteriales</taxon>
        <taxon>Clostridiaceae</taxon>
        <taxon>Clostridium</taxon>
    </lineage>
</organism>
<keyword evidence="2" id="KW-0808">Transferase</keyword>
<keyword evidence="2" id="KW-0418">Kinase</keyword>
<dbReference type="PANTHER" id="PTHR34220">
    <property type="entry name" value="SENSOR HISTIDINE KINASE YPDA"/>
    <property type="match status" value="1"/>
</dbReference>
<feature type="domain" description="Response regulatory" evidence="7">
    <location>
        <begin position="1"/>
        <end position="114"/>
    </location>
</feature>
<dbReference type="Pfam" id="PF02518">
    <property type="entry name" value="HATPase_c"/>
    <property type="match status" value="1"/>
</dbReference>
<evidence type="ECO:0000256" key="1">
    <source>
        <dbReference type="ARBA" id="ARBA00018672"/>
    </source>
</evidence>
<keyword evidence="3" id="KW-0902">Two-component regulatory system</keyword>
<comment type="caution">
    <text evidence="8">The sequence shown here is derived from an EMBL/GenBank/DDBJ whole genome shotgun (WGS) entry which is preliminary data.</text>
</comment>
<evidence type="ECO:0000256" key="2">
    <source>
        <dbReference type="ARBA" id="ARBA00022777"/>
    </source>
</evidence>
<sequence>MEASEINNKVINNSLKEEGYTVNNIKSSEELMNLIDKGIKNDLLIINSFQPNTSGYNLLRSVRNKYDSISLPILMIVDKAYPENISLALYLEATDVLVEPYDISELKARVHTLIQLKNSISALIDSEMAFLKAQIKPHFIFNALSVISSLITRNPIRAKELLLDFSDYLRNSFDFSEGDNLVTLSKEIELTKAYVAIEKERFKNRLKISFYIEADMSIKIPSLIIQPIVENAIRHGVLNKLEGGNINIRIYKSLDNLIINIKDDGVGISEEKVKKIISGKDDKAGVGIKNINSRLIRAYGKGLSMKSAIGYGTEVEIKIPIR</sequence>
<dbReference type="Pfam" id="PF00072">
    <property type="entry name" value="Response_reg"/>
    <property type="match status" value="1"/>
</dbReference>
<dbReference type="PROSITE" id="PS50109">
    <property type="entry name" value="HIS_KIN"/>
    <property type="match status" value="1"/>
</dbReference>
<dbReference type="Pfam" id="PF06580">
    <property type="entry name" value="His_kinase"/>
    <property type="match status" value="1"/>
</dbReference>
<dbReference type="OrthoDB" id="9809348at2"/>
<dbReference type="PANTHER" id="PTHR34220:SF7">
    <property type="entry name" value="SENSOR HISTIDINE KINASE YPDA"/>
    <property type="match status" value="1"/>
</dbReference>
<dbReference type="GO" id="GO:0000155">
    <property type="term" value="F:phosphorelay sensor kinase activity"/>
    <property type="evidence" value="ECO:0007669"/>
    <property type="project" value="InterPro"/>
</dbReference>
<name>R9BW30_9CLOT</name>
<dbReference type="InterPro" id="IPR005467">
    <property type="entry name" value="His_kinase_dom"/>
</dbReference>
<dbReference type="SUPFAM" id="SSF52172">
    <property type="entry name" value="CheY-like"/>
    <property type="match status" value="1"/>
</dbReference>
<dbReference type="GO" id="GO:0016020">
    <property type="term" value="C:membrane"/>
    <property type="evidence" value="ECO:0007669"/>
    <property type="project" value="InterPro"/>
</dbReference>
<keyword evidence="9" id="KW-1185">Reference proteome</keyword>
<dbReference type="AlphaFoldDB" id="R9BW30"/>
<comment type="function">
    <text evidence="4">May play the central regulatory role in sporulation. It may be an element of the effector pathway responsible for the activation of sporulation genes in response to nutritional stress. Spo0A may act in concert with spo0H (a sigma factor) to control the expression of some genes that are critical to the sporulation process.</text>
</comment>
<feature type="domain" description="Histidine kinase" evidence="6">
    <location>
        <begin position="224"/>
        <end position="322"/>
    </location>
</feature>
<dbReference type="PROSITE" id="PS50110">
    <property type="entry name" value="RESPONSE_REGULATORY"/>
    <property type="match status" value="1"/>
</dbReference>
<dbReference type="InterPro" id="IPR001789">
    <property type="entry name" value="Sig_transdc_resp-reg_receiver"/>
</dbReference>
<evidence type="ECO:0000256" key="5">
    <source>
        <dbReference type="PROSITE-ProRule" id="PRU00169"/>
    </source>
</evidence>
<dbReference type="InterPro" id="IPR010559">
    <property type="entry name" value="Sig_transdc_His_kin_internal"/>
</dbReference>
<dbReference type="Gene3D" id="3.30.565.10">
    <property type="entry name" value="Histidine kinase-like ATPase, C-terminal domain"/>
    <property type="match status" value="1"/>
</dbReference>
<reference evidence="8 9" key="1">
    <citation type="submission" date="2013-03" db="EMBL/GenBank/DDBJ databases">
        <title>Whole genome shotgun sequencing of Clostridium sartagoforme AAU1.</title>
        <authorList>
            <person name="Joshi C.G."/>
            <person name="Duggirala S.M."/>
            <person name="Nathani N.M."/>
            <person name="Bhatt V.D."/>
            <person name="Patel A.K."/>
            <person name="Pandya P.R."/>
            <person name="KaPatel J.A."/>
        </authorList>
    </citation>
    <scope>NUCLEOTIDE SEQUENCE [LARGE SCALE GENOMIC DNA]</scope>
    <source>
        <strain evidence="8 9">AAU1</strain>
    </source>
</reference>
<dbReference type="Gene3D" id="3.40.50.2300">
    <property type="match status" value="1"/>
</dbReference>
<evidence type="ECO:0000259" key="6">
    <source>
        <dbReference type="PROSITE" id="PS50109"/>
    </source>
</evidence>
<dbReference type="InterPro" id="IPR011006">
    <property type="entry name" value="CheY-like_superfamily"/>
</dbReference>
<evidence type="ECO:0000256" key="3">
    <source>
        <dbReference type="ARBA" id="ARBA00023012"/>
    </source>
</evidence>
<dbReference type="EMBL" id="ASRV01000162">
    <property type="protein sequence ID" value="EOR21258.1"/>
    <property type="molecule type" value="Genomic_DNA"/>
</dbReference>
<dbReference type="Proteomes" id="UP000013988">
    <property type="component" value="Unassembled WGS sequence"/>
</dbReference>
<evidence type="ECO:0000256" key="4">
    <source>
        <dbReference type="ARBA" id="ARBA00024867"/>
    </source>
</evidence>
<dbReference type="InterPro" id="IPR050640">
    <property type="entry name" value="Bact_2-comp_sensor_kinase"/>
</dbReference>
<dbReference type="InterPro" id="IPR003594">
    <property type="entry name" value="HATPase_dom"/>
</dbReference>